<gene>
    <name evidence="2" type="ORF">A2311_06180</name>
</gene>
<accession>A0A1F4TLE3</accession>
<feature type="region of interest" description="Disordered" evidence="1">
    <location>
        <begin position="434"/>
        <end position="460"/>
    </location>
</feature>
<dbReference type="AlphaFoldDB" id="A0A1F4TLE3"/>
<reference evidence="2 3" key="1">
    <citation type="journal article" date="2016" name="Nat. Commun.">
        <title>Thousands of microbial genomes shed light on interconnected biogeochemical processes in an aquifer system.</title>
        <authorList>
            <person name="Anantharaman K."/>
            <person name="Brown C.T."/>
            <person name="Hug L.A."/>
            <person name="Sharon I."/>
            <person name="Castelle C.J."/>
            <person name="Probst A.J."/>
            <person name="Thomas B.C."/>
            <person name="Singh A."/>
            <person name="Wilkins M.J."/>
            <person name="Karaoz U."/>
            <person name="Brodie E.L."/>
            <person name="Williams K.H."/>
            <person name="Hubbard S.S."/>
            <person name="Banfield J.F."/>
        </authorList>
    </citation>
    <scope>NUCLEOTIDE SEQUENCE [LARGE SCALE GENOMIC DNA]</scope>
</reference>
<name>A0A1F4TLE3_UNCSA</name>
<dbReference type="SUPFAM" id="SSF51126">
    <property type="entry name" value="Pectin lyase-like"/>
    <property type="match status" value="1"/>
</dbReference>
<evidence type="ECO:0000313" key="2">
    <source>
        <dbReference type="EMBL" id="OGC33515.1"/>
    </source>
</evidence>
<organism evidence="2 3">
    <name type="scientific">candidate division WOR-1 bacterium RIFOXYB2_FULL_48_7</name>
    <dbReference type="NCBI Taxonomy" id="1802583"/>
    <lineage>
        <taxon>Bacteria</taxon>
        <taxon>Bacillati</taxon>
        <taxon>Saganbacteria</taxon>
    </lineage>
</organism>
<dbReference type="InterPro" id="IPR011050">
    <property type="entry name" value="Pectin_lyase_fold/virulence"/>
</dbReference>
<dbReference type="Proteomes" id="UP000178951">
    <property type="component" value="Unassembled WGS sequence"/>
</dbReference>
<comment type="caution">
    <text evidence="2">The sequence shown here is derived from an EMBL/GenBank/DDBJ whole genome shotgun (WGS) entry which is preliminary data.</text>
</comment>
<evidence type="ECO:0000256" key="1">
    <source>
        <dbReference type="SAM" id="MobiDB-lite"/>
    </source>
</evidence>
<sequence>MKRNIGLLMLMVFGISLAFAAQKMLTQIRGGGLRAASITVALVTNTNDSGAGSLRQAILDANASPQVGTKLIEFDIPATDPNYNVGTGVWTISPTSVLPTITGSDIVIGGYTQVAAHGNTNTSGPEIFLSGSGIGPGADSGFQLSGSNNTIEGICIGNFSYSGIKIDGGAGTHIYNCYIGCDPTGTTAAANAEDGITLFNTSRVIIGYDDSTQRNVISGNTKTGIYLGGSGTASNSIIRYNYIGRKAATDAALANGFCGIEFGTGANNNTVEACVVAYNGSLGNPYGIKISSSTSGNKLTQNVIYSNFGAGINHDSSPIAPPTILAANELPPPEGFGIAVPTSSVSGTAEPNALIELFYVGTTSDATLRGDAHTYLGAVYAAASGTWEGTAYGASENNWITATAIDTSNNTSIFSFNAVVGPTLATTTTVSTTTSVTGTSTTTTTTTTTTAGSTSTTTGAATTTTAASQTVVATVDGTSNSATIYLQMQTTKSANFLLVAYDRGGNIIAQQELGSVNPGLSSFSVSKSTFNADIYTIRIIDKNSGQEVFRRKIPVSK</sequence>
<dbReference type="Gene3D" id="2.160.20.10">
    <property type="entry name" value="Single-stranded right-handed beta-helix, Pectin lyase-like"/>
    <property type="match status" value="2"/>
</dbReference>
<evidence type="ECO:0000313" key="3">
    <source>
        <dbReference type="Proteomes" id="UP000178951"/>
    </source>
</evidence>
<dbReference type="InterPro" id="IPR012334">
    <property type="entry name" value="Pectin_lyas_fold"/>
</dbReference>
<dbReference type="STRING" id="1802583.A2311_06180"/>
<dbReference type="EMBL" id="MEUF01000060">
    <property type="protein sequence ID" value="OGC33515.1"/>
    <property type="molecule type" value="Genomic_DNA"/>
</dbReference>
<proteinExistence type="predicted"/>
<protein>
    <submittedName>
        <fullName evidence="2">Uncharacterized protein</fullName>
    </submittedName>
</protein>